<feature type="chain" id="PRO_5028975417" evidence="3">
    <location>
        <begin position="25"/>
        <end position="379"/>
    </location>
</feature>
<accession>A0A7C9HSE4</accession>
<dbReference type="GO" id="GO:0016810">
    <property type="term" value="F:hydrolase activity, acting on carbon-nitrogen (but not peptide) bonds"/>
    <property type="evidence" value="ECO:0007669"/>
    <property type="project" value="InterPro"/>
</dbReference>
<dbReference type="GO" id="GO:0005975">
    <property type="term" value="P:carbohydrate metabolic process"/>
    <property type="evidence" value="ECO:0007669"/>
    <property type="project" value="InterPro"/>
</dbReference>
<dbReference type="PROSITE" id="PS51677">
    <property type="entry name" value="NODB"/>
    <property type="match status" value="1"/>
</dbReference>
<protein>
    <submittedName>
        <fullName evidence="5">Polysaccharide deacetylase family protein</fullName>
    </submittedName>
</protein>
<evidence type="ECO:0000256" key="2">
    <source>
        <dbReference type="ARBA" id="ARBA00022801"/>
    </source>
</evidence>
<evidence type="ECO:0000256" key="1">
    <source>
        <dbReference type="ARBA" id="ARBA00022723"/>
    </source>
</evidence>
<organism evidence="5 6">
    <name type="scientific">Deinococcus arboris</name>
    <dbReference type="NCBI Taxonomy" id="2682977"/>
    <lineage>
        <taxon>Bacteria</taxon>
        <taxon>Thermotogati</taxon>
        <taxon>Deinococcota</taxon>
        <taxon>Deinococci</taxon>
        <taxon>Deinococcales</taxon>
        <taxon>Deinococcaceae</taxon>
        <taxon>Deinococcus</taxon>
    </lineage>
</organism>
<evidence type="ECO:0000256" key="3">
    <source>
        <dbReference type="SAM" id="SignalP"/>
    </source>
</evidence>
<dbReference type="PANTHER" id="PTHR10587">
    <property type="entry name" value="GLYCOSYL TRANSFERASE-RELATED"/>
    <property type="match status" value="1"/>
</dbReference>
<dbReference type="InterPro" id="IPR050248">
    <property type="entry name" value="Polysacc_deacetylase_ArnD"/>
</dbReference>
<keyword evidence="6" id="KW-1185">Reference proteome</keyword>
<proteinExistence type="predicted"/>
<dbReference type="RefSeq" id="WP_157459763.1">
    <property type="nucleotide sequence ID" value="NZ_WQLB01000017.1"/>
</dbReference>
<dbReference type="CDD" id="cd10917">
    <property type="entry name" value="CE4_NodB_like_6s_7s"/>
    <property type="match status" value="1"/>
</dbReference>
<comment type="caution">
    <text evidence="5">The sequence shown here is derived from an EMBL/GenBank/DDBJ whole genome shotgun (WGS) entry which is preliminary data.</text>
</comment>
<name>A0A7C9HSE4_9DEIO</name>
<dbReference type="Proteomes" id="UP000483286">
    <property type="component" value="Unassembled WGS sequence"/>
</dbReference>
<dbReference type="Gene3D" id="3.20.20.370">
    <property type="entry name" value="Glycoside hydrolase/deacetylase"/>
    <property type="match status" value="1"/>
</dbReference>
<keyword evidence="1" id="KW-0479">Metal-binding</keyword>
<dbReference type="Pfam" id="PF01522">
    <property type="entry name" value="Polysacc_deac_1"/>
    <property type="match status" value="1"/>
</dbReference>
<reference evidence="5 6" key="1">
    <citation type="submission" date="2019-12" db="EMBL/GenBank/DDBJ databases">
        <title>Deinococcus sp. HMF7620 Genome sequencing and assembly.</title>
        <authorList>
            <person name="Kang H."/>
            <person name="Kim H."/>
            <person name="Joh K."/>
        </authorList>
    </citation>
    <scope>NUCLEOTIDE SEQUENCE [LARGE SCALE GENOMIC DNA]</scope>
    <source>
        <strain evidence="5 6">HMF7620</strain>
    </source>
</reference>
<dbReference type="AlphaFoldDB" id="A0A7C9HSE4"/>
<gene>
    <name evidence="5" type="ORF">GO986_13180</name>
</gene>
<dbReference type="EMBL" id="WQLB01000017">
    <property type="protein sequence ID" value="MVN87712.1"/>
    <property type="molecule type" value="Genomic_DNA"/>
</dbReference>
<dbReference type="GO" id="GO:0046872">
    <property type="term" value="F:metal ion binding"/>
    <property type="evidence" value="ECO:0007669"/>
    <property type="project" value="UniProtKB-KW"/>
</dbReference>
<keyword evidence="2" id="KW-0378">Hydrolase</keyword>
<keyword evidence="3" id="KW-0732">Signal</keyword>
<feature type="signal peptide" evidence="3">
    <location>
        <begin position="1"/>
        <end position="24"/>
    </location>
</feature>
<dbReference type="SUPFAM" id="SSF88713">
    <property type="entry name" value="Glycoside hydrolase/deacetylase"/>
    <property type="match status" value="1"/>
</dbReference>
<feature type="domain" description="NodB homology" evidence="4">
    <location>
        <begin position="178"/>
        <end position="355"/>
    </location>
</feature>
<dbReference type="PANTHER" id="PTHR10587:SF133">
    <property type="entry name" value="CHITIN DEACETYLASE 1-RELATED"/>
    <property type="match status" value="1"/>
</dbReference>
<evidence type="ECO:0000313" key="6">
    <source>
        <dbReference type="Proteomes" id="UP000483286"/>
    </source>
</evidence>
<evidence type="ECO:0000259" key="4">
    <source>
        <dbReference type="PROSITE" id="PS51677"/>
    </source>
</evidence>
<evidence type="ECO:0000313" key="5">
    <source>
        <dbReference type="EMBL" id="MVN87712.1"/>
    </source>
</evidence>
<dbReference type="InterPro" id="IPR002509">
    <property type="entry name" value="NODB_dom"/>
</dbReference>
<dbReference type="InterPro" id="IPR011330">
    <property type="entry name" value="Glyco_hydro/deAcase_b/a-brl"/>
</dbReference>
<dbReference type="GO" id="GO:0016020">
    <property type="term" value="C:membrane"/>
    <property type="evidence" value="ECO:0007669"/>
    <property type="project" value="TreeGrafter"/>
</dbReference>
<sequence>MVVRRWRALLATGAVLLLSLTPMARTGVPTPATLDLVGPAAQQRLHLSAAASLRLRSNGFVSMAFVALTIRHTPGSIEAEEALAVQAVNAAYQVFPDLAEVDVALFEAGQYLGFASRAAPPLLTLSVPAQQRPIFAWALRRGTYPRVWPAHAPDLMAPAPIAPLPTRRPIWRGAGTTQAAALTFDDAPHPLYTPLLLDLLRRYGVPATFFVIGQNAEHYPYFVRDMVKAGHQVGNHTYSHALLKTLTAGEVRSELARTSGLLRHLTGQDITAFRPPGGGLNAAVLGAAAAQGLRTVMWSHDAGDYLKADAQSLQKAFAHHLHPGQITLLHDKVDSTLGALPAMIQAAQARGYALRTVDGLLSPEPARRLAGHHPAPAAP</sequence>